<dbReference type="RefSeq" id="WP_057572252.1">
    <property type="nucleotide sequence ID" value="NZ_CATYWZ010000015.1"/>
</dbReference>
<comment type="similarity">
    <text evidence="1 5">Belongs to the FliD family.</text>
</comment>
<comment type="function">
    <text evidence="5">Required for morphogenesis and for the elongation of the flagellar filament by facilitating polymerization of the flagellin monomers at the tip of growing filament. Forms a capping structure, which prevents flagellin subunits (transported through the central channel of the flagellum) from leaking out without polymerization at the distal end.</text>
</comment>
<feature type="coiled-coil region" evidence="5">
    <location>
        <begin position="788"/>
        <end position="815"/>
    </location>
</feature>
<dbReference type="GO" id="GO:0005576">
    <property type="term" value="C:extracellular region"/>
    <property type="evidence" value="ECO:0007669"/>
    <property type="project" value="UniProtKB-SubCell"/>
</dbReference>
<keyword evidence="8" id="KW-0282">Flagellum</keyword>
<dbReference type="Proteomes" id="UP000095512">
    <property type="component" value="Unassembled WGS sequence"/>
</dbReference>
<comment type="subcellular location">
    <subcellularLocation>
        <location evidence="5">Secreted</location>
    </subcellularLocation>
    <subcellularLocation>
        <location evidence="5">Bacterial flagellum</location>
    </subcellularLocation>
</comment>
<name>A0A174N0Z1_9FIRM</name>
<proteinExistence type="inferred from homology"/>
<dbReference type="Pfam" id="PF02465">
    <property type="entry name" value="FliD_N"/>
    <property type="match status" value="1"/>
</dbReference>
<evidence type="ECO:0000256" key="2">
    <source>
        <dbReference type="ARBA" id="ARBA00011255"/>
    </source>
</evidence>
<keyword evidence="5" id="KW-0964">Secreted</keyword>
<dbReference type="GO" id="GO:0071973">
    <property type="term" value="P:bacterial-type flagellum-dependent cell motility"/>
    <property type="evidence" value="ECO:0007669"/>
    <property type="project" value="TreeGrafter"/>
</dbReference>
<dbReference type="PANTHER" id="PTHR30288">
    <property type="entry name" value="FLAGELLAR CAP/ASSEMBLY PROTEIN FLID"/>
    <property type="match status" value="1"/>
</dbReference>
<comment type="subunit">
    <text evidence="2 5">Homopentamer.</text>
</comment>
<keyword evidence="8" id="KW-0966">Cell projection</keyword>
<keyword evidence="4 5" id="KW-0975">Bacterial flagellum</keyword>
<dbReference type="GO" id="GO:0007155">
    <property type="term" value="P:cell adhesion"/>
    <property type="evidence" value="ECO:0007669"/>
    <property type="project" value="InterPro"/>
</dbReference>
<dbReference type="InterPro" id="IPR040026">
    <property type="entry name" value="FliD"/>
</dbReference>
<dbReference type="PANTHER" id="PTHR30288:SF0">
    <property type="entry name" value="FLAGELLAR HOOK-ASSOCIATED PROTEIN 2"/>
    <property type="match status" value="1"/>
</dbReference>
<keyword evidence="3 5" id="KW-0175">Coiled coil</keyword>
<evidence type="ECO:0000313" key="9">
    <source>
        <dbReference type="Proteomes" id="UP000095512"/>
    </source>
</evidence>
<accession>A0A174N0Z1</accession>
<protein>
    <recommendedName>
        <fullName evidence="5">Flagellar hook-associated protein 2</fullName>
        <shortName evidence="5">HAP2</shortName>
    </recommendedName>
    <alternativeName>
        <fullName evidence="5">Flagellar cap protein</fullName>
    </alternativeName>
</protein>
<evidence type="ECO:0000256" key="1">
    <source>
        <dbReference type="ARBA" id="ARBA00009764"/>
    </source>
</evidence>
<evidence type="ECO:0000256" key="3">
    <source>
        <dbReference type="ARBA" id="ARBA00023054"/>
    </source>
</evidence>
<gene>
    <name evidence="8" type="primary">fliD_2</name>
    <name evidence="8" type="ORF">ERS852480_03249</name>
</gene>
<evidence type="ECO:0000259" key="6">
    <source>
        <dbReference type="Pfam" id="PF02465"/>
    </source>
</evidence>
<dbReference type="GO" id="GO:0009421">
    <property type="term" value="C:bacterial-type flagellum filament cap"/>
    <property type="evidence" value="ECO:0007669"/>
    <property type="project" value="InterPro"/>
</dbReference>
<reference evidence="8 9" key="1">
    <citation type="submission" date="2015-09" db="EMBL/GenBank/DDBJ databases">
        <authorList>
            <consortium name="Pathogen Informatics"/>
        </authorList>
    </citation>
    <scope>NUCLEOTIDE SEQUENCE [LARGE SCALE GENOMIC DNA]</scope>
    <source>
        <strain evidence="8 9">2789STDY5834865</strain>
    </source>
</reference>
<evidence type="ECO:0000256" key="4">
    <source>
        <dbReference type="ARBA" id="ARBA00023143"/>
    </source>
</evidence>
<dbReference type="InterPro" id="IPR003481">
    <property type="entry name" value="FliD_N"/>
</dbReference>
<dbReference type="InterPro" id="IPR010809">
    <property type="entry name" value="FliD_C"/>
</dbReference>
<evidence type="ECO:0000256" key="5">
    <source>
        <dbReference type="RuleBase" id="RU362066"/>
    </source>
</evidence>
<feature type="domain" description="Flagellar hook-associated protein 2 N-terminal" evidence="6">
    <location>
        <begin position="24"/>
        <end position="129"/>
    </location>
</feature>
<dbReference type="EMBL" id="CZAB01000032">
    <property type="protein sequence ID" value="CUP40070.1"/>
    <property type="molecule type" value="Genomic_DNA"/>
</dbReference>
<evidence type="ECO:0000313" key="8">
    <source>
        <dbReference type="EMBL" id="CUP40070.1"/>
    </source>
</evidence>
<dbReference type="AlphaFoldDB" id="A0A174N0Z1"/>
<dbReference type="GO" id="GO:0009424">
    <property type="term" value="C:bacterial-type flagellum hook"/>
    <property type="evidence" value="ECO:0007669"/>
    <property type="project" value="UniProtKB-UniRule"/>
</dbReference>
<keyword evidence="8" id="KW-0969">Cilium</keyword>
<feature type="domain" description="Flagellar hook-associated protein 2 C-terminal" evidence="7">
    <location>
        <begin position="546"/>
        <end position="832"/>
    </location>
</feature>
<sequence>MASVSGATSSLGNTSLRGYGGLSSGIDRDAIIEQMTAGTQAKITGQNKKMTSLSWKQEAYQSVSAKILDLQDNYFSYSSGFNLKDASVFAKNRVTALGKTDATKFVSASGSSSMTDYMSILGVKQMASSTTLLSAGKQAQSIKTGITEDSLTNEVYRTSNLKGTKLEFGIYSVTDHRFKSAGTFTFPASYTDKDENGKEITVTLDYTSDMDAVNGKTGRLFGEELAEGLNKALAQSSIKSGNDKLADVAEFKYENGVMRLQEKNGKTTDLVIRSSSSALKALGYDSEGKDESNGISLEKLGENQKLFKDTYASSENMVDFLKGKKLSFSFGGQTKEIELVKSGESFASLDELQQTMQKRLNQAFGADNIKVENKNGSLEFDLGPAASSNQTLTITSRDADVRKTLGIQKGASNKLSAESSIRDNIDKLLPDATDDEKEAFLADLNQNGLIINGVRIKGVTADTSINGMIEKINSNEDAGVKASYLSSSNQFVLVTSETGKGREITLDGASKAIFGARTDSGEFVDSSFKQTDTNKVTEGSLEAGRNAEVLVSYGNGIKTLVESSSNTFDLDGMKVTVSGVFGDVRQEDGSWTSDTSMAVTFSASADVDGVTEAVKKFFEEYNAMVTEVNKQITTRPDSSYGPLTDAQKAEMTETSIENWEKKAKEGLLFNDATMRSLSMDLQSVMTQMLNSGISYQDLEEMGITMSDDYLDGGTITFNEAKFRAAMTSDPDKVSNVFTGGGSVTKGFTNIVEDTLTTYATRYRSENGNSYGRLIEEAGSEKVPLSVMNNQIYRQLKDMEEVLNKYKSQLLTEQDRYIKQFTSMETLINRMNSQSSYLSQLK</sequence>
<dbReference type="Pfam" id="PF07195">
    <property type="entry name" value="FliD_C"/>
    <property type="match status" value="1"/>
</dbReference>
<organism evidence="8 9">
    <name type="scientific">Enterocloster clostridioformis</name>
    <dbReference type="NCBI Taxonomy" id="1531"/>
    <lineage>
        <taxon>Bacteria</taxon>
        <taxon>Bacillati</taxon>
        <taxon>Bacillota</taxon>
        <taxon>Clostridia</taxon>
        <taxon>Lachnospirales</taxon>
        <taxon>Lachnospiraceae</taxon>
        <taxon>Enterocloster</taxon>
    </lineage>
</organism>
<evidence type="ECO:0000259" key="7">
    <source>
        <dbReference type="Pfam" id="PF07195"/>
    </source>
</evidence>
<dbReference type="Gene3D" id="3.30.70.2120">
    <property type="match status" value="1"/>
</dbReference>